<feature type="region of interest" description="Disordered" evidence="1">
    <location>
        <begin position="1"/>
        <end position="48"/>
    </location>
</feature>
<dbReference type="Proteomes" id="UP000677234">
    <property type="component" value="Chromosome"/>
</dbReference>
<protein>
    <submittedName>
        <fullName evidence="2">Uncharacterized protein</fullName>
    </submittedName>
</protein>
<gene>
    <name evidence="2" type="ORF">JD108_04045</name>
    <name evidence="3" type="ORF">KDJ56_04045</name>
</gene>
<reference evidence="3" key="2">
    <citation type="submission" date="2021-04" db="EMBL/GenBank/DDBJ databases">
        <title>Brevibacillus composti FJAT-54423, complete genome.</title>
        <authorList>
            <person name="Tang R."/>
        </authorList>
    </citation>
    <scope>NUCLEOTIDE SEQUENCE</scope>
    <source>
        <strain evidence="3">FJAT-54424</strain>
    </source>
</reference>
<dbReference type="Proteomes" id="UP000595847">
    <property type="component" value="Chromosome"/>
</dbReference>
<evidence type="ECO:0000313" key="5">
    <source>
        <dbReference type="Proteomes" id="UP000677234"/>
    </source>
</evidence>
<accession>A0A7T5EM79</accession>
<proteinExistence type="predicted"/>
<evidence type="ECO:0000313" key="4">
    <source>
        <dbReference type="Proteomes" id="UP000595847"/>
    </source>
</evidence>
<sequence length="48" mass="5225">MIKSENLNHPMMGKQVQAGAGGQMKKRGAVRYPLAEKTGGEPSRQVRT</sequence>
<dbReference type="RefSeq" id="WP_198828643.1">
    <property type="nucleotide sequence ID" value="NZ_CP066308.1"/>
</dbReference>
<keyword evidence="5" id="KW-1185">Reference proteome</keyword>
<dbReference type="AlphaFoldDB" id="A0A7T5EM79"/>
<dbReference type="EMBL" id="CP066308">
    <property type="protein sequence ID" value="QQE75113.1"/>
    <property type="molecule type" value="Genomic_DNA"/>
</dbReference>
<reference evidence="2 4" key="1">
    <citation type="submission" date="2020-12" db="EMBL/GenBank/DDBJ databases">
        <title>strain FJAT-54423T represents a novel species of the genus Brevibacillus.</title>
        <authorList>
            <person name="Tang R."/>
        </authorList>
    </citation>
    <scope>NUCLEOTIDE SEQUENCE [LARGE SCALE GENOMIC DNA]</scope>
    <source>
        <strain evidence="2 4">FJAT-54423</strain>
    </source>
</reference>
<evidence type="ECO:0000313" key="3">
    <source>
        <dbReference type="EMBL" id="QUO42201.1"/>
    </source>
</evidence>
<dbReference type="KEGG" id="bcop:JD108_04045"/>
<organism evidence="2 4">
    <name type="scientific">Brevibacillus composti</name>
    <dbReference type="NCBI Taxonomy" id="2796470"/>
    <lineage>
        <taxon>Bacteria</taxon>
        <taxon>Bacillati</taxon>
        <taxon>Bacillota</taxon>
        <taxon>Bacilli</taxon>
        <taxon>Bacillales</taxon>
        <taxon>Paenibacillaceae</taxon>
        <taxon>Brevibacillus</taxon>
    </lineage>
</organism>
<evidence type="ECO:0000313" key="2">
    <source>
        <dbReference type="EMBL" id="QQE75113.1"/>
    </source>
</evidence>
<evidence type="ECO:0000256" key="1">
    <source>
        <dbReference type="SAM" id="MobiDB-lite"/>
    </source>
</evidence>
<dbReference type="EMBL" id="CP073708">
    <property type="protein sequence ID" value="QUO42201.1"/>
    <property type="molecule type" value="Genomic_DNA"/>
</dbReference>
<name>A0A7T5EM79_9BACL</name>